<gene>
    <name evidence="2" type="ORF">CU098_013282</name>
</gene>
<dbReference type="STRING" id="4846.A0A367KS07"/>
<name>A0A367KS07_RHIST</name>
<dbReference type="AlphaFoldDB" id="A0A367KS07"/>
<evidence type="ECO:0000256" key="1">
    <source>
        <dbReference type="SAM" id="MobiDB-lite"/>
    </source>
</evidence>
<keyword evidence="3" id="KW-1185">Reference proteome</keyword>
<evidence type="ECO:0000313" key="3">
    <source>
        <dbReference type="Proteomes" id="UP000253551"/>
    </source>
</evidence>
<organism evidence="2 3">
    <name type="scientific">Rhizopus stolonifer</name>
    <name type="common">Rhizopus nigricans</name>
    <dbReference type="NCBI Taxonomy" id="4846"/>
    <lineage>
        <taxon>Eukaryota</taxon>
        <taxon>Fungi</taxon>
        <taxon>Fungi incertae sedis</taxon>
        <taxon>Mucoromycota</taxon>
        <taxon>Mucoromycotina</taxon>
        <taxon>Mucoromycetes</taxon>
        <taxon>Mucorales</taxon>
        <taxon>Mucorineae</taxon>
        <taxon>Rhizopodaceae</taxon>
        <taxon>Rhizopus</taxon>
    </lineage>
</organism>
<feature type="non-terminal residue" evidence="2">
    <location>
        <position position="1"/>
    </location>
</feature>
<sequence length="337" mass="38478">HLPSEQSGQSLLSAISRLEAALTNWLHEMPHDLKYDPNIDNAFVKAGSFRDEARLILNIAYQTTWIMLHKFFLPEQNTTASPVALLSLNICTKSANSITNMLQTYAAQCHWCYLFYALNGIVASVAIHRLNVLLKEDEETASVSQRHLLLTAHILRKSPLIRKEKVIKIVESIEGFCKENNLSMNLSQFEPYVDEHMNPAPIQLSTESISYINKTVSKPSKSRRKNKDKEKPTSNTESILLTDPNSSLVNFNIQRMNNRKAEPDYLLNDKLDYSSSISSNSSLDDQQNTQNTIDLHTLLMSDVMQSLLYNTQPDESDNRIYLTNGQFYSNRKRSYQE</sequence>
<dbReference type="EMBL" id="PJQM01000515">
    <property type="protein sequence ID" value="RCI04989.1"/>
    <property type="molecule type" value="Genomic_DNA"/>
</dbReference>
<accession>A0A367KS07</accession>
<reference evidence="2 3" key="1">
    <citation type="journal article" date="2018" name="G3 (Bethesda)">
        <title>Phylogenetic and Phylogenomic Definition of Rhizopus Species.</title>
        <authorList>
            <person name="Gryganskyi A.P."/>
            <person name="Golan J."/>
            <person name="Dolatabadi S."/>
            <person name="Mondo S."/>
            <person name="Robb S."/>
            <person name="Idnurm A."/>
            <person name="Muszewska A."/>
            <person name="Steczkiewicz K."/>
            <person name="Masonjones S."/>
            <person name="Liao H.L."/>
            <person name="Gajdeczka M.T."/>
            <person name="Anike F."/>
            <person name="Vuek A."/>
            <person name="Anishchenko I.M."/>
            <person name="Voigt K."/>
            <person name="de Hoog G.S."/>
            <person name="Smith M.E."/>
            <person name="Heitman J."/>
            <person name="Vilgalys R."/>
            <person name="Stajich J.E."/>
        </authorList>
    </citation>
    <scope>NUCLEOTIDE SEQUENCE [LARGE SCALE GENOMIC DNA]</scope>
    <source>
        <strain evidence="2 3">LSU 92-RS-03</strain>
    </source>
</reference>
<feature type="region of interest" description="Disordered" evidence="1">
    <location>
        <begin position="215"/>
        <end position="241"/>
    </location>
</feature>
<evidence type="ECO:0000313" key="2">
    <source>
        <dbReference type="EMBL" id="RCI04989.1"/>
    </source>
</evidence>
<dbReference type="Proteomes" id="UP000253551">
    <property type="component" value="Unassembled WGS sequence"/>
</dbReference>
<comment type="caution">
    <text evidence="2">The sequence shown here is derived from an EMBL/GenBank/DDBJ whole genome shotgun (WGS) entry which is preliminary data.</text>
</comment>
<proteinExistence type="predicted"/>
<protein>
    <submittedName>
        <fullName evidence="2">Uncharacterized protein</fullName>
    </submittedName>
</protein>